<feature type="region of interest" description="Disordered" evidence="1">
    <location>
        <begin position="226"/>
        <end position="248"/>
    </location>
</feature>
<evidence type="ECO:0000256" key="1">
    <source>
        <dbReference type="SAM" id="MobiDB-lite"/>
    </source>
</evidence>
<dbReference type="Proteomes" id="UP001595075">
    <property type="component" value="Unassembled WGS sequence"/>
</dbReference>
<reference evidence="2 3" key="1">
    <citation type="journal article" date="2024" name="Commun. Biol.">
        <title>Comparative genomic analysis of thermophilic fungi reveals convergent evolutionary adaptations and gene losses.</title>
        <authorList>
            <person name="Steindorff A.S."/>
            <person name="Aguilar-Pontes M.V."/>
            <person name="Robinson A.J."/>
            <person name="Andreopoulos B."/>
            <person name="LaButti K."/>
            <person name="Kuo A."/>
            <person name="Mondo S."/>
            <person name="Riley R."/>
            <person name="Otillar R."/>
            <person name="Haridas S."/>
            <person name="Lipzen A."/>
            <person name="Grimwood J."/>
            <person name="Schmutz J."/>
            <person name="Clum A."/>
            <person name="Reid I.D."/>
            <person name="Moisan M.C."/>
            <person name="Butler G."/>
            <person name="Nguyen T.T.M."/>
            <person name="Dewar K."/>
            <person name="Conant G."/>
            <person name="Drula E."/>
            <person name="Henrissat B."/>
            <person name="Hansel C."/>
            <person name="Singer S."/>
            <person name="Hutchinson M.I."/>
            <person name="de Vries R.P."/>
            <person name="Natvig D.O."/>
            <person name="Powell A.J."/>
            <person name="Tsang A."/>
            <person name="Grigoriev I.V."/>
        </authorList>
    </citation>
    <scope>NUCLEOTIDE SEQUENCE [LARGE SCALE GENOMIC DNA]</scope>
    <source>
        <strain evidence="2 3">CBS 494.80</strain>
    </source>
</reference>
<evidence type="ECO:0000313" key="2">
    <source>
        <dbReference type="EMBL" id="KAL2065985.1"/>
    </source>
</evidence>
<dbReference type="InterPro" id="IPR011009">
    <property type="entry name" value="Kinase-like_dom_sf"/>
</dbReference>
<dbReference type="PANTHER" id="PTHR37542">
    <property type="entry name" value="HELO DOMAIN-CONTAINING PROTEIN-RELATED"/>
    <property type="match status" value="1"/>
</dbReference>
<dbReference type="EMBL" id="JAZHXI010000011">
    <property type="protein sequence ID" value="KAL2065985.1"/>
    <property type="molecule type" value="Genomic_DNA"/>
</dbReference>
<comment type="caution">
    <text evidence="2">The sequence shown here is derived from an EMBL/GenBank/DDBJ whole genome shotgun (WGS) entry which is preliminary data.</text>
</comment>
<gene>
    <name evidence="2" type="ORF">VTL71DRAFT_2056</name>
</gene>
<proteinExistence type="predicted"/>
<protein>
    <recommendedName>
        <fullName evidence="4">Protein kinase domain-containing protein</fullName>
    </recommendedName>
</protein>
<name>A0ABR4C7S4_9HELO</name>
<keyword evidence="3" id="KW-1185">Reference proteome</keyword>
<evidence type="ECO:0000313" key="3">
    <source>
        <dbReference type="Proteomes" id="UP001595075"/>
    </source>
</evidence>
<dbReference type="SUPFAM" id="SSF56112">
    <property type="entry name" value="Protein kinase-like (PK-like)"/>
    <property type="match status" value="1"/>
</dbReference>
<organism evidence="2 3">
    <name type="scientific">Oculimacula yallundae</name>
    <dbReference type="NCBI Taxonomy" id="86028"/>
    <lineage>
        <taxon>Eukaryota</taxon>
        <taxon>Fungi</taxon>
        <taxon>Dikarya</taxon>
        <taxon>Ascomycota</taxon>
        <taxon>Pezizomycotina</taxon>
        <taxon>Leotiomycetes</taxon>
        <taxon>Helotiales</taxon>
        <taxon>Ploettnerulaceae</taxon>
        <taxon>Oculimacula</taxon>
    </lineage>
</organism>
<dbReference type="PANTHER" id="PTHR37542:SF3">
    <property type="entry name" value="PRION-INHIBITION AND PROPAGATION HELO DOMAIN-CONTAINING PROTEIN"/>
    <property type="match status" value="1"/>
</dbReference>
<evidence type="ECO:0008006" key="4">
    <source>
        <dbReference type="Google" id="ProtNLM"/>
    </source>
</evidence>
<accession>A0ABR4C7S4</accession>
<dbReference type="Gene3D" id="1.10.510.10">
    <property type="entry name" value="Transferase(Phosphotransferase) domain 1"/>
    <property type="match status" value="1"/>
</dbReference>
<sequence>MDDEDFEGWKICWRINLLFHAVIVKTQFCILCEKVTAVGNKPMRSTFWRDATRCSSGHGQRWNNESQNNLEPGICAECDQSYVFDTVKGKHICRIDGCRRTLRINTNAVRWKLHPTSSGVVLITKENDELLRAFFAFTSKIGSGPACKHGGKFNLEHDMLFEEPSTALPIQELLLSTLEYLKKAENLLVPHGRSDDLQAPTPKWHCYGSQPTVWAWNFGGNKHKVHEHQSQNRDEEMELTSSRTDHESKNRFNQQLSARFPVSNDYSHVHVLLIYWESCDIPKEEKNFRDEADDLERLFKIDFHYDVSHFAIPSEESQLALEGAIIQFMLKRSPNTLLIIHYGGHGDPDDTAGEHRRQAVWASAGNDGPKVDWFQIQPRLKSTTSDVLLIVDACFGAQAARHQTKTPNRFELLAACPMGCTTHVPGPDSFTTAVIKEMRSLLSHEGHVVVSELNNKLMKSASGLHETAIYCVLQHGSGKSIDLEPILSVPTSLHLDVASSLVLRLSTHSRIDGEDVFDQILTWLKKHAPRVVIDMSVVQVCHETRSMLGFVRQEPTESLPDPLFLRLAPESQQEIMDICNDIMVQFSSSSILSNLQDGHMGTPMIEEISRSIIASLVRKISTLRGLLERNIIASCTNKASIAKALHDKEVQAIGIEDTLRMKDLSLNRSVTEEALSLELDPSSSQSSSEYIQIASEVKDMLDLGRVFVEYKYYQGSDQDTLTLSTSKALIETLAEVLGASKSDDFHSLECKKWLMEPLYKRFALVFTIPQLSTGIPTTLYEATSCRTKNRPSLDERFLIASKIGQAIRKWHLAGWVHQGISSRNIIFWSTNGQVDYTRPYLCGFEYCRPASHISYPRSVDNLTFQVYRHPDRQGAPSISHRKEHDLYSFGVLLLEIGLWQLAADLLNKKNNSPSAVRELLSQNCKVRLGHYMGVKYREAAITCIETKFGVTEDEAVGSRLSKAFDNLVYAQ</sequence>